<protein>
    <recommendedName>
        <fullName evidence="7">Pentatricopeptide repeat-containing protein</fullName>
    </recommendedName>
</protein>
<dbReference type="Proteomes" id="UP001140206">
    <property type="component" value="Chromosome 5"/>
</dbReference>
<organism evidence="5 6">
    <name type="scientific">Rhynchospora pubera</name>
    <dbReference type="NCBI Taxonomy" id="906938"/>
    <lineage>
        <taxon>Eukaryota</taxon>
        <taxon>Viridiplantae</taxon>
        <taxon>Streptophyta</taxon>
        <taxon>Embryophyta</taxon>
        <taxon>Tracheophyta</taxon>
        <taxon>Spermatophyta</taxon>
        <taxon>Magnoliopsida</taxon>
        <taxon>Liliopsida</taxon>
        <taxon>Poales</taxon>
        <taxon>Cyperaceae</taxon>
        <taxon>Cyperoideae</taxon>
        <taxon>Rhynchosporeae</taxon>
        <taxon>Rhynchospora</taxon>
    </lineage>
</organism>
<dbReference type="AlphaFoldDB" id="A0AAV8C2K9"/>
<proteinExistence type="inferred from homology"/>
<dbReference type="Pfam" id="PF12854">
    <property type="entry name" value="PPR_1"/>
    <property type="match status" value="2"/>
</dbReference>
<evidence type="ECO:0008006" key="7">
    <source>
        <dbReference type="Google" id="ProtNLM"/>
    </source>
</evidence>
<feature type="repeat" description="PPR" evidence="4">
    <location>
        <begin position="123"/>
        <end position="157"/>
    </location>
</feature>
<reference evidence="5" key="1">
    <citation type="submission" date="2022-08" db="EMBL/GenBank/DDBJ databases">
        <authorList>
            <person name="Marques A."/>
        </authorList>
    </citation>
    <scope>NUCLEOTIDE SEQUENCE</scope>
    <source>
        <strain evidence="5">RhyPub2mFocal</strain>
        <tissue evidence="5">Leaves</tissue>
    </source>
</reference>
<evidence type="ECO:0000313" key="6">
    <source>
        <dbReference type="Proteomes" id="UP001140206"/>
    </source>
</evidence>
<dbReference type="InterPro" id="IPR002885">
    <property type="entry name" value="PPR_rpt"/>
</dbReference>
<dbReference type="PANTHER" id="PTHR47941">
    <property type="entry name" value="PENTATRICOPEPTIDE REPEAT-CONTAINING PROTEIN 3, MITOCHONDRIAL"/>
    <property type="match status" value="1"/>
</dbReference>
<evidence type="ECO:0000256" key="1">
    <source>
        <dbReference type="ARBA" id="ARBA00007626"/>
    </source>
</evidence>
<keyword evidence="6" id="KW-1185">Reference proteome</keyword>
<dbReference type="InterPro" id="IPR011990">
    <property type="entry name" value="TPR-like_helical_dom_sf"/>
</dbReference>
<accession>A0AAV8C2K9</accession>
<comment type="similarity">
    <text evidence="1">Belongs to the PPR family. P subfamily.</text>
</comment>
<dbReference type="EMBL" id="JAMFTS010000005">
    <property type="protein sequence ID" value="KAJ4749706.1"/>
    <property type="molecule type" value="Genomic_DNA"/>
</dbReference>
<name>A0AAV8C2K9_9POAL</name>
<dbReference type="Gene3D" id="1.25.40.10">
    <property type="entry name" value="Tetratricopeptide repeat domain"/>
    <property type="match status" value="1"/>
</dbReference>
<feature type="repeat" description="PPR" evidence="4">
    <location>
        <begin position="158"/>
        <end position="192"/>
    </location>
</feature>
<evidence type="ECO:0000256" key="4">
    <source>
        <dbReference type="PROSITE-ProRule" id="PRU00708"/>
    </source>
</evidence>
<keyword evidence="2" id="KW-0677">Repeat</keyword>
<evidence type="ECO:0000313" key="5">
    <source>
        <dbReference type="EMBL" id="KAJ4749706.1"/>
    </source>
</evidence>
<dbReference type="NCBIfam" id="TIGR00756">
    <property type="entry name" value="PPR"/>
    <property type="match status" value="3"/>
</dbReference>
<sequence>MCAKVGKPFSGPLQNLVKKRCHAQNLQLEDDISRFHRLLIHHPPSIIAINGQLKSIAKSKHPNRYPTVLALFNILKGTCRHSRTVSPTVHTFGLVLDCCRRMRRADLGFCVVGQSLRYGCSVNTVMFGSLINGLCAMKQFGVAAKVLAKMPLMGCAPNLIIYSTLIDHLCSNGDTRTGLELCRQMVKGGRSCCKPNVVTYNSLIYGFFVEGDVALAQMMFEEMVSEFIAVAAFSSLFLSKEFLEEQWEHSLRFTSLKISISMADISQNKRTL</sequence>
<evidence type="ECO:0000256" key="2">
    <source>
        <dbReference type="ARBA" id="ARBA00022737"/>
    </source>
</evidence>
<evidence type="ECO:0000256" key="3">
    <source>
        <dbReference type="ARBA" id="ARBA00022946"/>
    </source>
</evidence>
<comment type="caution">
    <text evidence="5">The sequence shown here is derived from an EMBL/GenBank/DDBJ whole genome shotgun (WGS) entry which is preliminary data.</text>
</comment>
<feature type="repeat" description="PPR" evidence="4">
    <location>
        <begin position="196"/>
        <end position="230"/>
    </location>
</feature>
<gene>
    <name evidence="5" type="ORF">LUZ62_084111</name>
</gene>
<keyword evidence="3" id="KW-0809">Transit peptide</keyword>
<dbReference type="PROSITE" id="PS51375">
    <property type="entry name" value="PPR"/>
    <property type="match status" value="3"/>
</dbReference>